<name>A0AAV8VHZ9_9CUCU</name>
<feature type="region of interest" description="Disordered" evidence="2">
    <location>
        <begin position="1"/>
        <end position="33"/>
    </location>
</feature>
<keyword evidence="1" id="KW-0175">Coiled coil</keyword>
<reference evidence="3 4" key="1">
    <citation type="journal article" date="2023" name="Insect Mol. Biol.">
        <title>Genome sequencing provides insights into the evolution of gene families encoding plant cell wall-degrading enzymes in longhorned beetles.</title>
        <authorList>
            <person name="Shin N.R."/>
            <person name="Okamura Y."/>
            <person name="Kirsch R."/>
            <person name="Pauchet Y."/>
        </authorList>
    </citation>
    <scope>NUCLEOTIDE SEQUENCE [LARGE SCALE GENOMIC DNA]</scope>
    <source>
        <strain evidence="3">EAD_L_NR</strain>
    </source>
</reference>
<feature type="coiled-coil region" evidence="1">
    <location>
        <begin position="362"/>
        <end position="483"/>
    </location>
</feature>
<evidence type="ECO:0000313" key="3">
    <source>
        <dbReference type="EMBL" id="KAJ8913610.1"/>
    </source>
</evidence>
<keyword evidence="4" id="KW-1185">Reference proteome</keyword>
<accession>A0AAV8VHZ9</accession>
<organism evidence="3 4">
    <name type="scientific">Exocentrus adspersus</name>
    <dbReference type="NCBI Taxonomy" id="1586481"/>
    <lineage>
        <taxon>Eukaryota</taxon>
        <taxon>Metazoa</taxon>
        <taxon>Ecdysozoa</taxon>
        <taxon>Arthropoda</taxon>
        <taxon>Hexapoda</taxon>
        <taxon>Insecta</taxon>
        <taxon>Pterygota</taxon>
        <taxon>Neoptera</taxon>
        <taxon>Endopterygota</taxon>
        <taxon>Coleoptera</taxon>
        <taxon>Polyphaga</taxon>
        <taxon>Cucujiformia</taxon>
        <taxon>Chrysomeloidea</taxon>
        <taxon>Cerambycidae</taxon>
        <taxon>Lamiinae</taxon>
        <taxon>Acanthocinini</taxon>
        <taxon>Exocentrus</taxon>
    </lineage>
</organism>
<dbReference type="EMBL" id="JANEYG010000090">
    <property type="protein sequence ID" value="KAJ8913610.1"/>
    <property type="molecule type" value="Genomic_DNA"/>
</dbReference>
<sequence length="485" mass="57084">MDNPTSTLFQGADIKINNSQNNEEEEDIEDQKRRKEELQNLLTNALDDFNYDDSTVNSSTNMSVASFDEIQHNYRQASDPNEQLKVLYDVRVRELNNLRKEFEDYKTQSKNDISSLKNKLLLLEAETRQLKISLKNAEDLLVEKTSDISELKNVINNKDLQLTNYEKTIEKYQIEVCTYQSTINELQLKLTDSGPFSTAAKRFNSEEIQKAHQEQISRLESLLDEQTKISGILEKEKIVLQQDIHNLIEQKRKNEDEDKSTINALTKTLDDAQLQCKNLLDVIEMLTKENNHLQERLHHINNSIQEDNQNKTLNYNVAHTEKLKKMLLDKSIQIDSLNAKLNVIFTKKEFQQCENKEHTKSLIVMQNDIQNYRRIIEDKNQQILNLNFTNRDLQEKIEEMLLQTRNDIQNLSHKYSLPQLEQMTEELKNAEEKVKELQEKLEKSEERRLSLMEKQQKTEQTIVKELKQELEAQILNTKTMEKQKK</sequence>
<proteinExistence type="predicted"/>
<feature type="coiled-coil region" evidence="1">
    <location>
        <begin position="262"/>
        <end position="310"/>
    </location>
</feature>
<evidence type="ECO:0000313" key="4">
    <source>
        <dbReference type="Proteomes" id="UP001159042"/>
    </source>
</evidence>
<dbReference type="Proteomes" id="UP001159042">
    <property type="component" value="Unassembled WGS sequence"/>
</dbReference>
<dbReference type="AlphaFoldDB" id="A0AAV8VHZ9"/>
<evidence type="ECO:0000256" key="2">
    <source>
        <dbReference type="SAM" id="MobiDB-lite"/>
    </source>
</evidence>
<comment type="caution">
    <text evidence="3">The sequence shown here is derived from an EMBL/GenBank/DDBJ whole genome shotgun (WGS) entry which is preliminary data.</text>
</comment>
<gene>
    <name evidence="3" type="ORF">NQ315_013432</name>
</gene>
<evidence type="ECO:0000256" key="1">
    <source>
        <dbReference type="SAM" id="Coils"/>
    </source>
</evidence>
<protein>
    <submittedName>
        <fullName evidence="3">Uncharacterized protein</fullName>
    </submittedName>
</protein>
<feature type="coiled-coil region" evidence="1">
    <location>
        <begin position="106"/>
        <end position="175"/>
    </location>
</feature>